<keyword evidence="2" id="KW-1185">Reference proteome</keyword>
<reference evidence="1 2" key="1">
    <citation type="submission" date="2018-09" db="EMBL/GenBank/DDBJ databases">
        <authorList>
            <person name="Postec A."/>
        </authorList>
    </citation>
    <scope>NUCLEOTIDE SEQUENCE [LARGE SCALE GENOMIC DNA]</scope>
    <source>
        <strain evidence="1">70B-A</strain>
    </source>
</reference>
<dbReference type="KEGG" id="cbar:PATL70BA_1183"/>
<dbReference type="EMBL" id="LR130778">
    <property type="protein sequence ID" value="VDN47059.1"/>
    <property type="molecule type" value="Genomic_DNA"/>
</dbReference>
<name>A0A3P7S2S3_9FIRM</name>
<dbReference type="RefSeq" id="WP_125136459.1">
    <property type="nucleotide sequence ID" value="NZ_LR130778.1"/>
</dbReference>
<proteinExistence type="predicted"/>
<dbReference type="AlphaFoldDB" id="A0A3P7S2S3"/>
<sequence length="246" mass="28052">MRILDLDLDFFLDSKANGINLTSGLRLESEYYKPDSKEAVREFLTTKCGLNSNSKVNGCLYTHHDEVFYDIRSKIESGIITEPFDIDHIDAHADLGLGDCTHVYVMTELIHEIPSQRLYPRESEINPGNFLLYLVISRWVANLTYVYHPDTYHMDFPHSLFRGGVGASCILEVKKYSKGTDVTNRKNEPVGIDEPIIINSVSRVDFNAAGAYDFVYLTQSPEFTPIESDELISVFEEFIVFESRTE</sequence>
<dbReference type="OrthoDB" id="157023at2"/>
<accession>A0A3P7S2S3</accession>
<organism evidence="1 2">
    <name type="scientific">Petrocella atlantisensis</name>
    <dbReference type="NCBI Taxonomy" id="2173034"/>
    <lineage>
        <taxon>Bacteria</taxon>
        <taxon>Bacillati</taxon>
        <taxon>Bacillota</taxon>
        <taxon>Clostridia</taxon>
        <taxon>Lachnospirales</taxon>
        <taxon>Vallitaleaceae</taxon>
        <taxon>Petrocella</taxon>
    </lineage>
</organism>
<protein>
    <submittedName>
        <fullName evidence="1">Uncharacterized protein</fullName>
    </submittedName>
</protein>
<dbReference type="Proteomes" id="UP000279029">
    <property type="component" value="Chromosome"/>
</dbReference>
<evidence type="ECO:0000313" key="1">
    <source>
        <dbReference type="EMBL" id="VDN47059.1"/>
    </source>
</evidence>
<gene>
    <name evidence="1" type="ORF">PATL70BA_1183</name>
</gene>
<evidence type="ECO:0000313" key="2">
    <source>
        <dbReference type="Proteomes" id="UP000279029"/>
    </source>
</evidence>